<dbReference type="PROSITE" id="PS50110">
    <property type="entry name" value="RESPONSE_REGULATORY"/>
    <property type="match status" value="1"/>
</dbReference>
<dbReference type="SUPFAM" id="SSF52172">
    <property type="entry name" value="CheY-like"/>
    <property type="match status" value="1"/>
</dbReference>
<dbReference type="SMART" id="SM00448">
    <property type="entry name" value="REC"/>
    <property type="match status" value="1"/>
</dbReference>
<dbReference type="InterPro" id="IPR011006">
    <property type="entry name" value="CheY-like_superfamily"/>
</dbReference>
<sequence length="130" mass="13928">MSRTNVLLVDDEAPFVAALAKRLTKRGLHVTTASSGDEALDFLEQIDADVIVLDIRMPGLDGLETLAEVKRRLPAVEVIMLTGHGGSDDVVEGMSLGAFDFLVKPCDVELLRQLVEEAAAKKRASIGARG</sequence>
<evidence type="ECO:0000256" key="2">
    <source>
        <dbReference type="ARBA" id="ARBA00023012"/>
    </source>
</evidence>
<gene>
    <name evidence="5" type="ordered locus">Deba_0060</name>
</gene>
<dbReference type="CDD" id="cd00156">
    <property type="entry name" value="REC"/>
    <property type="match status" value="1"/>
</dbReference>
<dbReference type="HOGENOM" id="CLU_000445_69_8_7"/>
<feature type="domain" description="Response regulatory" evidence="4">
    <location>
        <begin position="5"/>
        <end position="119"/>
    </location>
</feature>
<protein>
    <submittedName>
        <fullName evidence="5">Response regulator receiver protein</fullName>
    </submittedName>
</protein>
<dbReference type="PANTHER" id="PTHR44591">
    <property type="entry name" value="STRESS RESPONSE REGULATOR PROTEIN 1"/>
    <property type="match status" value="1"/>
</dbReference>
<dbReference type="Gene3D" id="3.40.50.2300">
    <property type="match status" value="1"/>
</dbReference>
<dbReference type="InterPro" id="IPR050595">
    <property type="entry name" value="Bact_response_regulator"/>
</dbReference>
<evidence type="ECO:0000313" key="5">
    <source>
        <dbReference type="EMBL" id="ADK83439.1"/>
    </source>
</evidence>
<dbReference type="EMBL" id="CP002085">
    <property type="protein sequence ID" value="ADK83439.1"/>
    <property type="molecule type" value="Genomic_DNA"/>
</dbReference>
<evidence type="ECO:0000256" key="3">
    <source>
        <dbReference type="PROSITE-ProRule" id="PRU00169"/>
    </source>
</evidence>
<dbReference type="eggNOG" id="COG2204">
    <property type="taxonomic scope" value="Bacteria"/>
</dbReference>
<dbReference type="AlphaFoldDB" id="E1QDC0"/>
<proteinExistence type="predicted"/>
<dbReference type="KEGG" id="dbr:Deba_0060"/>
<dbReference type="Pfam" id="PF00072">
    <property type="entry name" value="Response_reg"/>
    <property type="match status" value="1"/>
</dbReference>
<dbReference type="OrthoDB" id="9788090at2"/>
<accession>E1QDC0</accession>
<evidence type="ECO:0000313" key="6">
    <source>
        <dbReference type="Proteomes" id="UP000009047"/>
    </source>
</evidence>
<evidence type="ECO:0000256" key="1">
    <source>
        <dbReference type="ARBA" id="ARBA00022553"/>
    </source>
</evidence>
<dbReference type="PANTHER" id="PTHR44591:SF14">
    <property type="entry name" value="PROTEIN PILG"/>
    <property type="match status" value="1"/>
</dbReference>
<dbReference type="InterPro" id="IPR001789">
    <property type="entry name" value="Sig_transdc_resp-reg_receiver"/>
</dbReference>
<dbReference type="RefSeq" id="WP_013256895.1">
    <property type="nucleotide sequence ID" value="NC_014365.1"/>
</dbReference>
<keyword evidence="2" id="KW-0902">Two-component regulatory system</keyword>
<feature type="modified residue" description="4-aspartylphosphate" evidence="3">
    <location>
        <position position="54"/>
    </location>
</feature>
<name>E1QDC0_DESB2</name>
<dbReference type="STRING" id="644282.Deba_0060"/>
<keyword evidence="1 3" id="KW-0597">Phosphoprotein</keyword>
<evidence type="ECO:0000259" key="4">
    <source>
        <dbReference type="PROSITE" id="PS50110"/>
    </source>
</evidence>
<organism evidence="5 6">
    <name type="scientific">Desulfarculus baarsii (strain ATCC 33931 / DSM 2075 / LMG 7858 / VKM B-1802 / 2st14)</name>
    <dbReference type="NCBI Taxonomy" id="644282"/>
    <lineage>
        <taxon>Bacteria</taxon>
        <taxon>Pseudomonadati</taxon>
        <taxon>Thermodesulfobacteriota</taxon>
        <taxon>Desulfarculia</taxon>
        <taxon>Desulfarculales</taxon>
        <taxon>Desulfarculaceae</taxon>
        <taxon>Desulfarculus</taxon>
    </lineage>
</organism>
<dbReference type="Proteomes" id="UP000009047">
    <property type="component" value="Chromosome"/>
</dbReference>
<reference evidence="5 6" key="1">
    <citation type="journal article" date="2010" name="Stand. Genomic Sci.">
        <title>Complete genome sequence of Desulfarculus baarsii type strain (2st14).</title>
        <authorList>
            <person name="Sun H."/>
            <person name="Spring S."/>
            <person name="Lapidus A."/>
            <person name="Davenport K."/>
            <person name="Del Rio T.G."/>
            <person name="Tice H."/>
            <person name="Nolan M."/>
            <person name="Copeland A."/>
            <person name="Cheng J.F."/>
            <person name="Lucas S."/>
            <person name="Tapia R."/>
            <person name="Goodwin L."/>
            <person name="Pitluck S."/>
            <person name="Ivanova N."/>
            <person name="Pagani I."/>
            <person name="Mavromatis K."/>
            <person name="Ovchinnikova G."/>
            <person name="Pati A."/>
            <person name="Chen A."/>
            <person name="Palaniappan K."/>
            <person name="Hauser L."/>
            <person name="Chang Y.J."/>
            <person name="Jeffries C.D."/>
            <person name="Detter J.C."/>
            <person name="Han C."/>
            <person name="Rohde M."/>
            <person name="Brambilla E."/>
            <person name="Goker M."/>
            <person name="Woyke T."/>
            <person name="Bristow J."/>
            <person name="Eisen J.A."/>
            <person name="Markowitz V."/>
            <person name="Hugenholtz P."/>
            <person name="Kyrpides N.C."/>
            <person name="Klenk H.P."/>
            <person name="Land M."/>
        </authorList>
    </citation>
    <scope>NUCLEOTIDE SEQUENCE [LARGE SCALE GENOMIC DNA]</scope>
    <source>
        <strain evidence="6">ATCC 33931 / DSM 2075 / LMG 7858 / VKM B-1802 / 2st14</strain>
    </source>
</reference>
<keyword evidence="6" id="KW-1185">Reference proteome</keyword>
<dbReference type="GO" id="GO:0000160">
    <property type="term" value="P:phosphorelay signal transduction system"/>
    <property type="evidence" value="ECO:0007669"/>
    <property type="project" value="UniProtKB-KW"/>
</dbReference>